<keyword evidence="2" id="KW-1185">Reference proteome</keyword>
<dbReference type="Proteomes" id="UP001234202">
    <property type="component" value="Unassembled WGS sequence"/>
</dbReference>
<comment type="caution">
    <text evidence="1">The sequence shown here is derived from an EMBL/GenBank/DDBJ whole genome shotgun (WGS) entry which is preliminary data.</text>
</comment>
<protein>
    <submittedName>
        <fullName evidence="1">Uncharacterized protein</fullName>
    </submittedName>
</protein>
<organism evidence="1 2">
    <name type="scientific">Naganishia onofrii</name>
    <dbReference type="NCBI Taxonomy" id="1851511"/>
    <lineage>
        <taxon>Eukaryota</taxon>
        <taxon>Fungi</taxon>
        <taxon>Dikarya</taxon>
        <taxon>Basidiomycota</taxon>
        <taxon>Agaricomycotina</taxon>
        <taxon>Tremellomycetes</taxon>
        <taxon>Filobasidiales</taxon>
        <taxon>Filobasidiaceae</taxon>
        <taxon>Naganishia</taxon>
    </lineage>
</organism>
<evidence type="ECO:0000313" key="2">
    <source>
        <dbReference type="Proteomes" id="UP001234202"/>
    </source>
</evidence>
<name>A0ACC2XJW9_9TREE</name>
<evidence type="ECO:0000313" key="1">
    <source>
        <dbReference type="EMBL" id="KAJ9123674.1"/>
    </source>
</evidence>
<accession>A0ACC2XJW9</accession>
<gene>
    <name evidence="1" type="ORF">QFC24_003445</name>
</gene>
<reference evidence="1" key="1">
    <citation type="submission" date="2023-04" db="EMBL/GenBank/DDBJ databases">
        <title>Draft Genome sequencing of Naganishia species isolated from polar environments using Oxford Nanopore Technology.</title>
        <authorList>
            <person name="Leo P."/>
            <person name="Venkateswaran K."/>
        </authorList>
    </citation>
    <scope>NUCLEOTIDE SEQUENCE</scope>
    <source>
        <strain evidence="1">DBVPG 5303</strain>
    </source>
</reference>
<sequence length="804" mass="87178">MTEMLDREARRIHMISPALFDDLNRCTAKLGEAAQRRVAYLTNKWKDYRETGEMKFQFTGFVDDGIDQFARALEESTRQYLEHLKRATGGTRRYQTTQDHSPVPVRPFTPSEQDMYWTVIRWKGSLPLHMQEYDAWRREYETAKVEERRGRTAWGNRKRTTTTAASKIQQQDTPSSTGTSHSMKRKGKLDRAATLDSAVLDDTVTANGAGNSATPTSAVVVPGLENHLYLTRRYGSAPVGLDITLADNDDSSRQAKKRKRGAVGLRVAVHSSNNVNTEIDSAATGVLDQDMELIAGNEDANSVTGVSAYFGKAANEVTVTELTVQQVYINQPLSATASSPDTPTIVRRTRDLASSRGTPASASKKYGSSPGIDPRSGSQRLGFTASKSSLTSSCSSNADSVSSSKREKSKGNGKARGRGKGNDGGAQEDNQMFAARPRKASKPMIKEDVHMNRYGGYNDPLSSDWLVAAPVSSNKQDGTVSVLACSGLAMAHGREKSGISAIASTEAPQFNEDYWAQMAEKKKQNLAKRKSEIFARAAALADDNDSETDDNDATTEGPRSLMQNPTGSEGRASGLLDGRMALHGGSAIGMVARLDMEDRGNDFEFATPSFPNDLLTSTPKTTMLERLSQTDNDDDTPDIPQASSSAGRPVWESESYPSEPPRRGKPNAKDLAAANDGDFGEGRRVPMSVANGFGSVMAANSHRTVSASSLTGVMDDLAGGRGGYDQYTSRTSPPGVRTRIGNFLDDDDNDDEVRDVCRAGWNVASSPFGEDVRSSGLRATQRIQRMGEGVMLEMSELLGQELVD</sequence>
<proteinExistence type="predicted"/>
<dbReference type="EMBL" id="JASBWV010000011">
    <property type="protein sequence ID" value="KAJ9123674.1"/>
    <property type="molecule type" value="Genomic_DNA"/>
</dbReference>